<dbReference type="Pfam" id="PF07572">
    <property type="entry name" value="BCNT"/>
    <property type="match status" value="1"/>
</dbReference>
<dbReference type="AlphaFoldDB" id="A0AAD3TR01"/>
<feature type="compositionally biased region" description="Basic and acidic residues" evidence="3">
    <location>
        <begin position="58"/>
        <end position="68"/>
    </location>
</feature>
<reference evidence="5" key="1">
    <citation type="journal article" date="2023" name="BMC Genomics">
        <title>Chromosome-level genome assemblies of Cutaneotrichosporon spp. (Trichosporonales, Basidiomycota) reveal imbalanced evolution between nucleotide sequences and chromosome synteny.</title>
        <authorList>
            <person name="Kobayashi Y."/>
            <person name="Kayamori A."/>
            <person name="Aoki K."/>
            <person name="Shiwa Y."/>
            <person name="Matsutani M."/>
            <person name="Fujita N."/>
            <person name="Sugita T."/>
            <person name="Iwasaki W."/>
            <person name="Tanaka N."/>
            <person name="Takashima M."/>
        </authorList>
    </citation>
    <scope>NUCLEOTIDE SEQUENCE</scope>
    <source>
        <strain evidence="5">HIS016</strain>
    </source>
</reference>
<feature type="region of interest" description="Disordered" evidence="3">
    <location>
        <begin position="1"/>
        <end position="106"/>
    </location>
</feature>
<accession>A0AAD3TR01</accession>
<dbReference type="PANTHER" id="PTHR48407:SF1">
    <property type="entry name" value="CRANIOFACIAL DEVELOPMENT PROTEIN 1"/>
    <property type="match status" value="1"/>
</dbReference>
<feature type="compositionally biased region" description="Polar residues" evidence="3">
    <location>
        <begin position="182"/>
        <end position="193"/>
    </location>
</feature>
<feature type="compositionally biased region" description="Basic and acidic residues" evidence="3">
    <location>
        <begin position="78"/>
        <end position="101"/>
    </location>
</feature>
<dbReference type="PROSITE" id="PS51279">
    <property type="entry name" value="BCNT_C"/>
    <property type="match status" value="1"/>
</dbReference>
<feature type="region of interest" description="Disordered" evidence="3">
    <location>
        <begin position="118"/>
        <end position="213"/>
    </location>
</feature>
<evidence type="ECO:0000256" key="3">
    <source>
        <dbReference type="SAM" id="MobiDB-lite"/>
    </source>
</evidence>
<evidence type="ECO:0000256" key="2">
    <source>
        <dbReference type="ARBA" id="ARBA00019138"/>
    </source>
</evidence>
<proteinExistence type="inferred from homology"/>
<evidence type="ECO:0000259" key="4">
    <source>
        <dbReference type="PROSITE" id="PS51279"/>
    </source>
</evidence>
<gene>
    <name evidence="5" type="ORF">CspeluHIS016_0201100</name>
</gene>
<evidence type="ECO:0000256" key="1">
    <source>
        <dbReference type="ARBA" id="ARBA00010465"/>
    </source>
</evidence>
<feature type="compositionally biased region" description="Low complexity" evidence="3">
    <location>
        <begin position="139"/>
        <end position="150"/>
    </location>
</feature>
<reference evidence="5" key="2">
    <citation type="submission" date="2023-06" db="EMBL/GenBank/DDBJ databases">
        <authorList>
            <person name="Kobayashi Y."/>
            <person name="Kayamori A."/>
            <person name="Aoki K."/>
            <person name="Shiwa Y."/>
            <person name="Fujita N."/>
            <person name="Sugita T."/>
            <person name="Iwasaki W."/>
            <person name="Tanaka N."/>
            <person name="Takashima M."/>
        </authorList>
    </citation>
    <scope>NUCLEOTIDE SEQUENCE</scope>
    <source>
        <strain evidence="5">HIS016</strain>
    </source>
</reference>
<comment type="caution">
    <text evidence="5">The sequence shown here is derived from an EMBL/GenBank/DDBJ whole genome shotgun (WGS) entry which is preliminary data.</text>
</comment>
<protein>
    <recommendedName>
        <fullName evidence="2">SWR1-complex protein 5</fullName>
    </recommendedName>
</protein>
<name>A0AAD3TR01_9TREE</name>
<dbReference type="PANTHER" id="PTHR48407">
    <property type="entry name" value="CRANIOFACIAL DEVELOPMENT PROTEIN 1"/>
    <property type="match status" value="1"/>
</dbReference>
<dbReference type="InterPro" id="IPR011421">
    <property type="entry name" value="BCNT-C"/>
</dbReference>
<feature type="compositionally biased region" description="Acidic residues" evidence="3">
    <location>
        <begin position="43"/>
        <end position="53"/>
    </location>
</feature>
<feature type="domain" description="BCNT-C" evidence="4">
    <location>
        <begin position="159"/>
        <end position="239"/>
    </location>
</feature>
<dbReference type="Proteomes" id="UP001222932">
    <property type="component" value="Unassembled WGS sequence"/>
</dbReference>
<comment type="similarity">
    <text evidence="1">Belongs to the SWC5 family.</text>
</comment>
<dbReference type="EMBL" id="BTCM01000002">
    <property type="protein sequence ID" value="GMK55054.1"/>
    <property type="molecule type" value="Genomic_DNA"/>
</dbReference>
<dbReference type="InterPro" id="IPR027124">
    <property type="entry name" value="Swc5/CFDP1/2"/>
</dbReference>
<sequence>MSTLATADLGPSDDENDTDFVPVVPKPKGKGKRRRGSASASDSDSDSEEEEDATNPKAEVDAEAEARSARAAAAFADMKAEALAPRKVEKKEEEEMVEVQRPRRFAGETIYETIKLRKSDPEATKLLALQREREKANESSEPSSASASPGPSGPRGPRRKRPRQSLEALAAALDGGKKMTTLEKSQMDWTSHLSKSKGMADELAANRKSGGYLEKQAFLDRVGERRAAGQESAQSSRRR</sequence>
<evidence type="ECO:0000313" key="6">
    <source>
        <dbReference type="Proteomes" id="UP001222932"/>
    </source>
</evidence>
<evidence type="ECO:0000313" key="5">
    <source>
        <dbReference type="EMBL" id="GMK55054.1"/>
    </source>
</evidence>
<dbReference type="GO" id="GO:0000812">
    <property type="term" value="C:Swr1 complex"/>
    <property type="evidence" value="ECO:0007669"/>
    <property type="project" value="TreeGrafter"/>
</dbReference>
<feature type="compositionally biased region" description="Basic residues" evidence="3">
    <location>
        <begin position="27"/>
        <end position="36"/>
    </location>
</feature>
<organism evidence="5 6">
    <name type="scientific">Cutaneotrichosporon spelunceum</name>
    <dbReference type="NCBI Taxonomy" id="1672016"/>
    <lineage>
        <taxon>Eukaryota</taxon>
        <taxon>Fungi</taxon>
        <taxon>Dikarya</taxon>
        <taxon>Basidiomycota</taxon>
        <taxon>Agaricomycotina</taxon>
        <taxon>Tremellomycetes</taxon>
        <taxon>Trichosporonales</taxon>
        <taxon>Trichosporonaceae</taxon>
        <taxon>Cutaneotrichosporon</taxon>
    </lineage>
</organism>
<keyword evidence="6" id="KW-1185">Reference proteome</keyword>